<comment type="caution">
    <text evidence="1">The sequence shown here is derived from an EMBL/GenBank/DDBJ whole genome shotgun (WGS) entry which is preliminary data.</text>
</comment>
<accession>A0A2T0ZEP4</accession>
<protein>
    <recommendedName>
        <fullName evidence="3">DUF4913 domain-containing protein</fullName>
    </recommendedName>
</protein>
<dbReference type="OrthoDB" id="4139717at2"/>
<dbReference type="Proteomes" id="UP000237752">
    <property type="component" value="Unassembled WGS sequence"/>
</dbReference>
<evidence type="ECO:0008006" key="3">
    <source>
        <dbReference type="Google" id="ProtNLM"/>
    </source>
</evidence>
<sequence>MTERILGRFPEPPKDVRYIMLLLDQAKSPDPEEQEQAEIGADDAFSCKVVDLPRPWDPAELPPQVRQEYWLWLDDVALWVNHTYGWRPAEQVPACWPQHPWLVTELATLAMARWVAFRDASPMPAEEWHQWSMPRFVDRLTQRMGTESATQCTKGRHAPWPGESRAMATTAAADDRQQLFADDVTAGHSPAVKAAVPATTPARH</sequence>
<organism evidence="1 2">
    <name type="scientific">Antricoccus suffuscus</name>
    <dbReference type="NCBI Taxonomy" id="1629062"/>
    <lineage>
        <taxon>Bacteria</taxon>
        <taxon>Bacillati</taxon>
        <taxon>Actinomycetota</taxon>
        <taxon>Actinomycetes</taxon>
        <taxon>Geodermatophilales</taxon>
        <taxon>Antricoccaceae</taxon>
        <taxon>Antricoccus</taxon>
    </lineage>
</organism>
<gene>
    <name evidence="1" type="ORF">CLV47_12347</name>
</gene>
<evidence type="ECO:0000313" key="1">
    <source>
        <dbReference type="EMBL" id="PRZ34815.1"/>
    </source>
</evidence>
<proteinExistence type="predicted"/>
<keyword evidence="2" id="KW-1185">Reference proteome</keyword>
<reference evidence="1 2" key="1">
    <citation type="submission" date="2018-03" db="EMBL/GenBank/DDBJ databases">
        <title>Genomic Encyclopedia of Archaeal and Bacterial Type Strains, Phase II (KMG-II): from individual species to whole genera.</title>
        <authorList>
            <person name="Goeker M."/>
        </authorList>
    </citation>
    <scope>NUCLEOTIDE SEQUENCE [LARGE SCALE GENOMIC DNA]</scope>
    <source>
        <strain evidence="1 2">DSM 100065</strain>
    </source>
</reference>
<evidence type="ECO:0000313" key="2">
    <source>
        <dbReference type="Proteomes" id="UP000237752"/>
    </source>
</evidence>
<dbReference type="EMBL" id="PVUE01000023">
    <property type="protein sequence ID" value="PRZ34815.1"/>
    <property type="molecule type" value="Genomic_DNA"/>
</dbReference>
<name>A0A2T0ZEP4_9ACTN</name>
<dbReference type="AlphaFoldDB" id="A0A2T0ZEP4"/>
<dbReference type="RefSeq" id="WP_106350831.1">
    <property type="nucleotide sequence ID" value="NZ_PVUE01000023.1"/>
</dbReference>